<dbReference type="InterPro" id="IPR005467">
    <property type="entry name" value="His_kinase_dom"/>
</dbReference>
<dbReference type="InterPro" id="IPR036890">
    <property type="entry name" value="HATPase_C_sf"/>
</dbReference>
<evidence type="ECO:0000313" key="8">
    <source>
        <dbReference type="Proteomes" id="UP000480178"/>
    </source>
</evidence>
<proteinExistence type="predicted"/>
<dbReference type="FunFam" id="2.60.40.10:FF:000791">
    <property type="entry name" value="Two-component system sensor histidine kinase/response regulator"/>
    <property type="match status" value="1"/>
</dbReference>
<dbReference type="InterPro" id="IPR013783">
    <property type="entry name" value="Ig-like_fold"/>
</dbReference>
<dbReference type="InterPro" id="IPR011123">
    <property type="entry name" value="Y_Y_Y"/>
</dbReference>
<reference evidence="7 8" key="1">
    <citation type="submission" date="2020-01" db="EMBL/GenBank/DDBJ databases">
        <authorList>
            <person name="Kim M.K."/>
        </authorList>
    </citation>
    <scope>NUCLEOTIDE SEQUENCE [LARGE SCALE GENOMIC DNA]</scope>
    <source>
        <strain evidence="7 8">172606-1</strain>
    </source>
</reference>
<dbReference type="InterPro" id="IPR011110">
    <property type="entry name" value="Reg_prop"/>
</dbReference>
<dbReference type="Pfam" id="PF07494">
    <property type="entry name" value="Reg_prop"/>
    <property type="match status" value="12"/>
</dbReference>
<dbReference type="Gene3D" id="2.60.40.10">
    <property type="entry name" value="Immunoglobulins"/>
    <property type="match status" value="1"/>
</dbReference>
<dbReference type="GO" id="GO:0000155">
    <property type="term" value="F:phosphorelay sensor kinase activity"/>
    <property type="evidence" value="ECO:0007669"/>
    <property type="project" value="InterPro"/>
</dbReference>
<evidence type="ECO:0000256" key="3">
    <source>
        <dbReference type="ARBA" id="ARBA00022553"/>
    </source>
</evidence>
<protein>
    <recommendedName>
        <fullName evidence="2">histidine kinase</fullName>
        <ecNumber evidence="2">2.7.13.3</ecNumber>
    </recommendedName>
</protein>
<name>A0A6C0GPR6_9BACT</name>
<dbReference type="RefSeq" id="WP_162446041.1">
    <property type="nucleotide sequence ID" value="NZ_CP048222.1"/>
</dbReference>
<dbReference type="EMBL" id="CP048222">
    <property type="protein sequence ID" value="QHT70058.1"/>
    <property type="molecule type" value="Genomic_DNA"/>
</dbReference>
<dbReference type="SMART" id="SM00387">
    <property type="entry name" value="HATPase_c"/>
    <property type="match status" value="1"/>
</dbReference>
<dbReference type="InterPro" id="IPR003661">
    <property type="entry name" value="HisK_dim/P_dom"/>
</dbReference>
<dbReference type="PANTHER" id="PTHR43547">
    <property type="entry name" value="TWO-COMPONENT HISTIDINE KINASE"/>
    <property type="match status" value="1"/>
</dbReference>
<sequence>MLLVRWFCLVNILWSVIAMPAYAQVARQTFKHITSEQGLPQSAINTLFQDSRGFIWIGTQQGLFRYDGYTFLAYLHEASNTKSLSGNAIRSLYEDTEGNLWIGTEGYGLNRFNRQSENFVRVDGKNKQLSGIAENTVTAILKDKQGVLWIGTQSGLQMLEKGSLLPFPISAGAQTQAVQHLLEDKKGNLWIGTDQGLFQVSQNRQHRTHFTHQAADSASLSSNRVQCLFEDKQGTLWIGTHAGLNRFNPVKQNFSKVGFQASKNNEAGDTEIYSLAQDKEGNIWMGTFGNGLVKLNPKTLATTVHNHIPEDKSSISSDVILSLLIDRSGLLWAGTYEGILDQLNLLKTEFGKLTYQPVDTNSLASNEVYAILEDHKKRLWIGTDNGLSVYNQQTSSFTNLHASAGTTGSMSSNIVYSLLQDKQKNMWIGTADGGLLKLSAPDINKGVFNFEPFLPAPGSNNKLADDEILSLLEDKSGYIWVGTAKGLSVIDSKNRVVTYTHSSNRKHSLSDNQVLCLYEDRSGKVWVGTNKGLNQFNSKKRNFTRFEKEKNALKSLPYSAIYAIHEDAIGNLWLGTDDGLCRLNTRRDTATLYTVENGLPDNVVYGIMEDSAKNLWVSTNKGISKMKKNETGKPAFIQYNSSNWLHCNSFNIGAYHKSKSGMMYFGCNEGLTYFNPAAITGNTYAPLVVITDFQLFFEPVTISNKKESPLSKAITETEKLLLKYNQNVLYFEFAALNFIDHDKNEYAFFMQGFDKDWNYVKNKHNATYTNLDPGTYVFKVKASNNDGVWNEAGASIEIVIKPPFYRETWFYVLCTAGLIFSVVGYVHMQMREMQENERLLVQKVKERTEEVTKQKEELETTIENLKATQAQLVQAEKMASLGILTAGVAHEINNPINFVSANVEPLKRDIDDMLQVLAGYENTVKKYTLSEEFKEVENLKKELDFEVLIREINDLLKGIKEGASRTSEIVKGLRNFSRLDENEMKPVQVNEGIESTLLVLSNQLKNKIIVHKEYGKLENLVGYPGKLNQVFMNIISNACQAIPEKGEIYIKTFMDKREVVIRITDTGIGMTEEVKKRIFEPFFTTKKVGAGTGLGLFIAYGIIKDHNGKVFVESTPGKGTTFTIRLPVNA</sequence>
<dbReference type="SUPFAM" id="SSF55874">
    <property type="entry name" value="ATPase domain of HSP90 chaperone/DNA topoisomerase II/histidine kinase"/>
    <property type="match status" value="1"/>
</dbReference>
<feature type="chain" id="PRO_5025490608" description="histidine kinase" evidence="5">
    <location>
        <begin position="24"/>
        <end position="1130"/>
    </location>
</feature>
<evidence type="ECO:0000256" key="5">
    <source>
        <dbReference type="SAM" id="SignalP"/>
    </source>
</evidence>
<evidence type="ECO:0000259" key="6">
    <source>
        <dbReference type="PROSITE" id="PS50109"/>
    </source>
</evidence>
<dbReference type="Gene3D" id="1.10.287.130">
    <property type="match status" value="1"/>
</dbReference>
<keyword evidence="3" id="KW-0597">Phosphoprotein</keyword>
<dbReference type="Pfam" id="PF02518">
    <property type="entry name" value="HATPase_c"/>
    <property type="match status" value="1"/>
</dbReference>
<dbReference type="SUPFAM" id="SSF47384">
    <property type="entry name" value="Homodimeric domain of signal transducing histidine kinase"/>
    <property type="match status" value="1"/>
</dbReference>
<dbReference type="Gene3D" id="2.130.10.10">
    <property type="entry name" value="YVTN repeat-like/Quinoprotein amine dehydrogenase"/>
    <property type="match status" value="2"/>
</dbReference>
<gene>
    <name evidence="7" type="ORF">GXP67_27140</name>
</gene>
<evidence type="ECO:0000256" key="4">
    <source>
        <dbReference type="SAM" id="Coils"/>
    </source>
</evidence>
<dbReference type="Proteomes" id="UP000480178">
    <property type="component" value="Chromosome"/>
</dbReference>
<dbReference type="PROSITE" id="PS50109">
    <property type="entry name" value="HIS_KIN"/>
    <property type="match status" value="1"/>
</dbReference>
<organism evidence="7 8">
    <name type="scientific">Rhodocytophaga rosea</name>
    <dbReference type="NCBI Taxonomy" id="2704465"/>
    <lineage>
        <taxon>Bacteria</taxon>
        <taxon>Pseudomonadati</taxon>
        <taxon>Bacteroidota</taxon>
        <taxon>Cytophagia</taxon>
        <taxon>Cytophagales</taxon>
        <taxon>Rhodocytophagaceae</taxon>
        <taxon>Rhodocytophaga</taxon>
    </lineage>
</organism>
<evidence type="ECO:0000313" key="7">
    <source>
        <dbReference type="EMBL" id="QHT70058.1"/>
    </source>
</evidence>
<dbReference type="KEGG" id="rhoz:GXP67_27140"/>
<dbReference type="InterPro" id="IPR036097">
    <property type="entry name" value="HisK_dim/P_sf"/>
</dbReference>
<dbReference type="Gene3D" id="3.30.565.10">
    <property type="entry name" value="Histidine kinase-like ATPase, C-terminal domain"/>
    <property type="match status" value="1"/>
</dbReference>
<dbReference type="SUPFAM" id="SSF63829">
    <property type="entry name" value="Calcium-dependent phosphotriesterase"/>
    <property type="match status" value="3"/>
</dbReference>
<dbReference type="AlphaFoldDB" id="A0A6C0GPR6"/>
<dbReference type="InterPro" id="IPR015943">
    <property type="entry name" value="WD40/YVTN_repeat-like_dom_sf"/>
</dbReference>
<dbReference type="CDD" id="cd00146">
    <property type="entry name" value="PKD"/>
    <property type="match status" value="1"/>
</dbReference>
<accession>A0A6C0GPR6</accession>
<dbReference type="PRINTS" id="PR00344">
    <property type="entry name" value="BCTRLSENSOR"/>
</dbReference>
<keyword evidence="5" id="KW-0732">Signal</keyword>
<feature type="coiled-coil region" evidence="4">
    <location>
        <begin position="841"/>
        <end position="878"/>
    </location>
</feature>
<keyword evidence="4" id="KW-0175">Coiled coil</keyword>
<dbReference type="InterPro" id="IPR003594">
    <property type="entry name" value="HATPase_dom"/>
</dbReference>
<keyword evidence="8" id="KW-1185">Reference proteome</keyword>
<evidence type="ECO:0000256" key="1">
    <source>
        <dbReference type="ARBA" id="ARBA00000085"/>
    </source>
</evidence>
<dbReference type="Pfam" id="PF07495">
    <property type="entry name" value="Y_Y_Y"/>
    <property type="match status" value="1"/>
</dbReference>
<dbReference type="PANTHER" id="PTHR43547:SF2">
    <property type="entry name" value="HYBRID SIGNAL TRANSDUCTION HISTIDINE KINASE C"/>
    <property type="match status" value="1"/>
</dbReference>
<dbReference type="SMART" id="SM00388">
    <property type="entry name" value="HisKA"/>
    <property type="match status" value="1"/>
</dbReference>
<dbReference type="CDD" id="cd00082">
    <property type="entry name" value="HisKA"/>
    <property type="match status" value="1"/>
</dbReference>
<dbReference type="EC" id="2.7.13.3" evidence="2"/>
<feature type="domain" description="Histidine kinase" evidence="6">
    <location>
        <begin position="887"/>
        <end position="1130"/>
    </location>
</feature>
<feature type="signal peptide" evidence="5">
    <location>
        <begin position="1"/>
        <end position="23"/>
    </location>
</feature>
<comment type="catalytic activity">
    <reaction evidence="1">
        <text>ATP + protein L-histidine = ADP + protein N-phospho-L-histidine.</text>
        <dbReference type="EC" id="2.7.13.3"/>
    </reaction>
</comment>
<evidence type="ECO:0000256" key="2">
    <source>
        <dbReference type="ARBA" id="ARBA00012438"/>
    </source>
</evidence>
<dbReference type="InterPro" id="IPR004358">
    <property type="entry name" value="Sig_transdc_His_kin-like_C"/>
</dbReference>